<feature type="compositionally biased region" description="Gly residues" evidence="2">
    <location>
        <begin position="1051"/>
        <end position="1074"/>
    </location>
</feature>
<feature type="compositionally biased region" description="Low complexity" evidence="2">
    <location>
        <begin position="772"/>
        <end position="784"/>
    </location>
</feature>
<dbReference type="PROSITE" id="PS50003">
    <property type="entry name" value="PH_DOMAIN"/>
    <property type="match status" value="1"/>
</dbReference>
<dbReference type="InterPro" id="IPR001849">
    <property type="entry name" value="PH_domain"/>
</dbReference>
<feature type="compositionally biased region" description="Polar residues" evidence="2">
    <location>
        <begin position="1145"/>
        <end position="1158"/>
    </location>
</feature>
<keyword evidence="5" id="KW-1185">Reference proteome</keyword>
<evidence type="ECO:0000256" key="2">
    <source>
        <dbReference type="SAM" id="MobiDB-lite"/>
    </source>
</evidence>
<dbReference type="Pfam" id="PF12814">
    <property type="entry name" value="Mcp5_PH"/>
    <property type="match status" value="1"/>
</dbReference>
<reference evidence="4 5" key="1">
    <citation type="submission" date="2018-06" db="EMBL/GenBank/DDBJ databases">
        <title>Comparative genomics reveals the genomic features of Rhizophagus irregularis, R. cerebriforme, R. diaphanum and Gigaspora rosea, and their symbiotic lifestyle signature.</title>
        <authorList>
            <person name="Morin E."/>
            <person name="San Clemente H."/>
            <person name="Chen E.C.H."/>
            <person name="De La Providencia I."/>
            <person name="Hainaut M."/>
            <person name="Kuo A."/>
            <person name="Kohler A."/>
            <person name="Murat C."/>
            <person name="Tang N."/>
            <person name="Roy S."/>
            <person name="Loubradou J."/>
            <person name="Henrissat B."/>
            <person name="Grigoriev I.V."/>
            <person name="Corradi N."/>
            <person name="Roux C."/>
            <person name="Martin F.M."/>
        </authorList>
    </citation>
    <scope>NUCLEOTIDE SEQUENCE [LARGE SCALE GENOMIC DNA]</scope>
    <source>
        <strain evidence="4 5">DAOM 194757</strain>
    </source>
</reference>
<dbReference type="PANTHER" id="PTHR28190:SF1">
    <property type="entry name" value="NUCLEAR MIGRATION PROTEIN NUM1"/>
    <property type="match status" value="1"/>
</dbReference>
<dbReference type="PANTHER" id="PTHR28190">
    <property type="entry name" value="NUCLEAR MIGRATION PROTEIN NUM1"/>
    <property type="match status" value="1"/>
</dbReference>
<feature type="compositionally biased region" description="Polar residues" evidence="2">
    <location>
        <begin position="725"/>
        <end position="734"/>
    </location>
</feature>
<dbReference type="GO" id="GO:0015631">
    <property type="term" value="F:tubulin binding"/>
    <property type="evidence" value="ECO:0007669"/>
    <property type="project" value="TreeGrafter"/>
</dbReference>
<feature type="compositionally biased region" description="Basic and acidic residues" evidence="2">
    <location>
        <begin position="566"/>
        <end position="601"/>
    </location>
</feature>
<evidence type="ECO:0000256" key="1">
    <source>
        <dbReference type="SAM" id="Coils"/>
    </source>
</evidence>
<feature type="region of interest" description="Disordered" evidence="2">
    <location>
        <begin position="1042"/>
        <end position="1117"/>
    </location>
</feature>
<organism evidence="4 5">
    <name type="scientific">Gigaspora rosea</name>
    <dbReference type="NCBI Taxonomy" id="44941"/>
    <lineage>
        <taxon>Eukaryota</taxon>
        <taxon>Fungi</taxon>
        <taxon>Fungi incertae sedis</taxon>
        <taxon>Mucoromycota</taxon>
        <taxon>Glomeromycotina</taxon>
        <taxon>Glomeromycetes</taxon>
        <taxon>Diversisporales</taxon>
        <taxon>Gigasporaceae</taxon>
        <taxon>Gigaspora</taxon>
    </lineage>
</organism>
<feature type="compositionally biased region" description="Low complexity" evidence="2">
    <location>
        <begin position="1104"/>
        <end position="1114"/>
    </location>
</feature>
<accession>A0A397VV56</accession>
<feature type="compositionally biased region" description="Basic and acidic residues" evidence="2">
    <location>
        <begin position="612"/>
        <end position="660"/>
    </location>
</feature>
<feature type="region of interest" description="Disordered" evidence="2">
    <location>
        <begin position="467"/>
        <end position="891"/>
    </location>
</feature>
<feature type="coiled-coil region" evidence="1">
    <location>
        <begin position="202"/>
        <end position="352"/>
    </location>
</feature>
<feature type="coiled-coil region" evidence="1">
    <location>
        <begin position="414"/>
        <end position="448"/>
    </location>
</feature>
<dbReference type="InterPro" id="IPR011993">
    <property type="entry name" value="PH-like_dom_sf"/>
</dbReference>
<feature type="compositionally biased region" description="Low complexity" evidence="2">
    <location>
        <begin position="160"/>
        <end position="171"/>
    </location>
</feature>
<comment type="caution">
    <text evidence="4">The sequence shown here is derived from an EMBL/GenBank/DDBJ whole genome shotgun (WGS) entry which is preliminary data.</text>
</comment>
<feature type="compositionally biased region" description="Polar residues" evidence="2">
    <location>
        <begin position="1"/>
        <end position="17"/>
    </location>
</feature>
<feature type="compositionally biased region" description="Basic and acidic residues" evidence="2">
    <location>
        <begin position="756"/>
        <end position="766"/>
    </location>
</feature>
<dbReference type="GO" id="GO:0005739">
    <property type="term" value="C:mitochondrion"/>
    <property type="evidence" value="ECO:0007669"/>
    <property type="project" value="TreeGrafter"/>
</dbReference>
<dbReference type="GO" id="GO:0005543">
    <property type="term" value="F:phospholipid binding"/>
    <property type="evidence" value="ECO:0007669"/>
    <property type="project" value="InterPro"/>
</dbReference>
<gene>
    <name evidence="4" type="ORF">C2G38_2163298</name>
</gene>
<feature type="compositionally biased region" description="Polar residues" evidence="2">
    <location>
        <begin position="818"/>
        <end position="857"/>
    </location>
</feature>
<dbReference type="Gene3D" id="2.30.29.30">
    <property type="entry name" value="Pleckstrin-homology domain (PH domain)/Phosphotyrosine-binding domain (PTB)"/>
    <property type="match status" value="1"/>
</dbReference>
<dbReference type="SUPFAM" id="SSF50729">
    <property type="entry name" value="PH domain-like"/>
    <property type="match status" value="1"/>
</dbReference>
<dbReference type="Proteomes" id="UP000266673">
    <property type="component" value="Unassembled WGS sequence"/>
</dbReference>
<dbReference type="CDD" id="cd13365">
    <property type="entry name" value="PH_PLC_plant-like"/>
    <property type="match status" value="1"/>
</dbReference>
<dbReference type="Gene3D" id="1.20.1170.10">
    <property type="match status" value="1"/>
</dbReference>
<feature type="coiled-coil region" evidence="1">
    <location>
        <begin position="58"/>
        <end position="125"/>
    </location>
</feature>
<evidence type="ECO:0000313" key="4">
    <source>
        <dbReference type="EMBL" id="RIB26460.1"/>
    </source>
</evidence>
<dbReference type="InterPro" id="IPR024774">
    <property type="entry name" value="PH_dom-Mcp5-type"/>
</dbReference>
<feature type="region of interest" description="Disordered" evidence="2">
    <location>
        <begin position="149"/>
        <end position="185"/>
    </location>
</feature>
<feature type="compositionally biased region" description="Basic and acidic residues" evidence="2">
    <location>
        <begin position="859"/>
        <end position="874"/>
    </location>
</feature>
<keyword evidence="1" id="KW-0175">Coiled coil</keyword>
<protein>
    <recommendedName>
        <fullName evidence="3">PH domain-containing protein</fullName>
    </recommendedName>
</protein>
<dbReference type="EMBL" id="QKWP01000135">
    <property type="protein sequence ID" value="RIB26460.1"/>
    <property type="molecule type" value="Genomic_DNA"/>
</dbReference>
<dbReference type="OrthoDB" id="2149224at2759"/>
<dbReference type="GO" id="GO:0000226">
    <property type="term" value="P:microtubule cytoskeleton organization"/>
    <property type="evidence" value="ECO:0007669"/>
    <property type="project" value="TreeGrafter"/>
</dbReference>
<dbReference type="GO" id="GO:0005938">
    <property type="term" value="C:cell cortex"/>
    <property type="evidence" value="ECO:0007669"/>
    <property type="project" value="InterPro"/>
</dbReference>
<feature type="compositionally biased region" description="Acidic residues" evidence="2">
    <location>
        <begin position="518"/>
        <end position="527"/>
    </location>
</feature>
<feature type="region of interest" description="Disordered" evidence="2">
    <location>
        <begin position="1"/>
        <end position="39"/>
    </location>
</feature>
<feature type="region of interest" description="Disordered" evidence="2">
    <location>
        <begin position="1132"/>
        <end position="1163"/>
    </location>
</feature>
<dbReference type="InterPro" id="IPR053005">
    <property type="entry name" value="Nuclear_Pos-Cytoskel_Interact"/>
</dbReference>
<feature type="compositionally biased region" description="Basic and acidic residues" evidence="2">
    <location>
        <begin position="174"/>
        <end position="185"/>
    </location>
</feature>
<evidence type="ECO:0000313" key="5">
    <source>
        <dbReference type="Proteomes" id="UP000266673"/>
    </source>
</evidence>
<feature type="domain" description="PH" evidence="3">
    <location>
        <begin position="923"/>
        <end position="1036"/>
    </location>
</feature>
<name>A0A397VV56_9GLOM</name>
<proteinExistence type="predicted"/>
<dbReference type="GO" id="GO:0032065">
    <property type="term" value="P:maintenance of protein location in cell cortex"/>
    <property type="evidence" value="ECO:0007669"/>
    <property type="project" value="InterPro"/>
</dbReference>
<feature type="compositionally biased region" description="Basic and acidic residues" evidence="2">
    <location>
        <begin position="528"/>
        <end position="543"/>
    </location>
</feature>
<feature type="compositionally biased region" description="Low complexity" evidence="2">
    <location>
        <begin position="877"/>
        <end position="890"/>
    </location>
</feature>
<dbReference type="STRING" id="44941.A0A397VV56"/>
<sequence>MADNIDNNDLASVTPSARLTIPEGRGSDSEITVSSPPTPRRSLYISNAQNAQSSVALKKQLQDQLNEHNTQIQLANDLSTTLRKQQLELENQIKELDKTEGDEVPQELRNKLADLEKELKDINTLSTKVFLGSKLSSVGLDSPNNSVPTTPAVEIASPVTTPGASGATTPGKSSRRDRNAAKGRQKDIEFATEIGQGLLVEVRRLQALLQEKEERIKELEAEKAELERNIEQLNKTLRLNQESEDRLNERVWNLELTKQDLSTQLDDLQQQLNRARSDYTKIEKALATATDVIEQLKDKEERLTSSLENLKERHENDMQNNRRHIAALKRENTNLTQTINDLKSQLDSLLNASKIKKSTKDMSTGSNNNLPYGEDGQVISGDDLDSPTFPNDVPYKNLNPKETMQALGIANRMMGNLRANLQKEKSEKYELKELLDESREQIEAMRAAGFDDLTLLPNLSKSNNELTGEYSDMSDSDAFSTSSGKIRGNRPSSDWFKKTKRKPSGRSLLSRESADVDISGEEEDDETKEIVEARRREAFDKIDNNNNNNNNVLSREIMGEPGSYDDTSRNSDLRRGDTLVRRRVTEYEDISKQIADDDIVIHRGSSQSSKYGDAKSPSDAKSSSDAKSLSDDKSPNDAKSPSDVKSPNDVDGKSPSDVKGRTSTGSSHLEERSQNSNQNALSSKIDSSPTSPTSPTTRSIPNEIITPKEIRHIGVQTDSVERSDSMSTFGNKRGTSVFDDASQDSKTDPTNQHLTVPDKNENKRFTLDLSAQTNNQNNQNNQQTRSRDIPQSPTKSQPPVNSLNPPPRPTNGPSPSLIQRSSSVNSNQQAGTSKNQQSLNGAHKSSTDSQDGILSSKSKSRDINDLKKPGEPTHNHSFSSGSVSTSSSASITADQINNKTLEHNGPMAGPSGTDPNIIHAITQTMIGEYLWKYTRRNFGVDKRHKRFFWVHPYTKTLYWSNRDPGNHAPTDPKTKNGTSYFAYIESVRQVIDHNPSPPGLHHMSLIIKTPERELKITARSKERHEYWYQALSYLLQQRLDDGDKVNNGHNGQVGQGQVGQGQVGQGQVGQGQVGQGQSQTPGRPGRVASDPWDKQPNTRSLYDSTSPTGSLKGSSLKKKSSFNKISSIFRRQDSSPLSSELIDGRSQQLTVPGSSQNGFDDDYDDDDDYDLENVRQCCDGRHDVSKLERHKGHHHNHHISGHF</sequence>
<dbReference type="AlphaFoldDB" id="A0A397VV56"/>
<feature type="compositionally biased region" description="Low complexity" evidence="2">
    <location>
        <begin position="682"/>
        <end position="701"/>
    </location>
</feature>
<evidence type="ECO:0000259" key="3">
    <source>
        <dbReference type="PROSITE" id="PS50003"/>
    </source>
</evidence>